<dbReference type="AlphaFoldDB" id="A0A398CQV8"/>
<gene>
    <name evidence="2" type="ORF">D3H35_15820</name>
</gene>
<evidence type="ECO:0000313" key="2">
    <source>
        <dbReference type="EMBL" id="RIE02207.1"/>
    </source>
</evidence>
<dbReference type="SUPFAM" id="SSF109604">
    <property type="entry name" value="HD-domain/PDEase-like"/>
    <property type="match status" value="1"/>
</dbReference>
<dbReference type="Proteomes" id="UP000266340">
    <property type="component" value="Unassembled WGS sequence"/>
</dbReference>
<dbReference type="CDD" id="cd00077">
    <property type="entry name" value="HDc"/>
    <property type="match status" value="1"/>
</dbReference>
<dbReference type="Pfam" id="PF13487">
    <property type="entry name" value="HD_5"/>
    <property type="match status" value="1"/>
</dbReference>
<protein>
    <submittedName>
        <fullName evidence="2">HD domain-containing protein</fullName>
    </submittedName>
</protein>
<evidence type="ECO:0000313" key="3">
    <source>
        <dbReference type="Proteomes" id="UP000266340"/>
    </source>
</evidence>
<comment type="caution">
    <text evidence="2">The sequence shown here is derived from an EMBL/GenBank/DDBJ whole genome shotgun (WGS) entry which is preliminary data.</text>
</comment>
<dbReference type="InterPro" id="IPR003607">
    <property type="entry name" value="HD/PDEase_dom"/>
</dbReference>
<organism evidence="2 3">
    <name type="scientific">Cohnella faecalis</name>
    <dbReference type="NCBI Taxonomy" id="2315694"/>
    <lineage>
        <taxon>Bacteria</taxon>
        <taxon>Bacillati</taxon>
        <taxon>Bacillota</taxon>
        <taxon>Bacilli</taxon>
        <taxon>Bacillales</taxon>
        <taxon>Paenibacillaceae</taxon>
        <taxon>Cohnella</taxon>
    </lineage>
</organism>
<name>A0A398CQV8_9BACL</name>
<dbReference type="PROSITE" id="PS51832">
    <property type="entry name" value="HD_GYP"/>
    <property type="match status" value="1"/>
</dbReference>
<dbReference type="Gene3D" id="1.10.3210.10">
    <property type="entry name" value="Hypothetical protein af1432"/>
    <property type="match status" value="1"/>
</dbReference>
<sequence length="407" mass="45201">MTRERCGTRATTRSDEKMIIVRTNQCRPGMKLGRSIYTEQGHVLAGRGFILTEHAINKLAQLGLPFLHIEEEGTEDIAPDQAIRDETIIVLHGALSHVMDELLVGKRDVLSANVVRFCHDAAKMLVADLRERRNHLCLPVHLTTMLADGDKQHFLEHALNVGVCATRLGLEDGLNSENLHALAMGAILHDVGRLLLPGGLKCTAKDSSLEKYMSHTELGYRLLRDSGFPLLTAHSALYHHERIDGSGYPYGLESNSIHKHIQWISMFDLFDTLVNGRGNNSPMLPHEALEVLYGGAGILYDLEKVRRMRDNLALFPKGTTVRLSSGEIGVVSGFHEDSKQRPIVRVIRTPEGNSLRYPYEVDLKQQLHLMISGLGSEKSFAVGAGAAAADWSSETKERRSNRVFHVV</sequence>
<keyword evidence="3" id="KW-1185">Reference proteome</keyword>
<evidence type="ECO:0000259" key="1">
    <source>
        <dbReference type="PROSITE" id="PS51832"/>
    </source>
</evidence>
<reference evidence="2 3" key="1">
    <citation type="submission" date="2018-09" db="EMBL/GenBank/DDBJ databases">
        <title>Cohnella cavernae sp. nov., isolated from a karst cave.</title>
        <authorList>
            <person name="Zhu H."/>
        </authorList>
    </citation>
    <scope>NUCLEOTIDE SEQUENCE [LARGE SCALE GENOMIC DNA]</scope>
    <source>
        <strain evidence="2 3">K2E09-144</strain>
    </source>
</reference>
<proteinExistence type="predicted"/>
<dbReference type="PANTHER" id="PTHR43155:SF2">
    <property type="entry name" value="CYCLIC DI-GMP PHOSPHODIESTERASE PA4108"/>
    <property type="match status" value="1"/>
</dbReference>
<dbReference type="InterPro" id="IPR037522">
    <property type="entry name" value="HD_GYP_dom"/>
</dbReference>
<dbReference type="PANTHER" id="PTHR43155">
    <property type="entry name" value="CYCLIC DI-GMP PHOSPHODIESTERASE PA4108-RELATED"/>
    <property type="match status" value="1"/>
</dbReference>
<accession>A0A398CQV8</accession>
<feature type="domain" description="HD-GYP" evidence="1">
    <location>
        <begin position="132"/>
        <end position="324"/>
    </location>
</feature>
<dbReference type="EMBL" id="QXJM01000039">
    <property type="protein sequence ID" value="RIE02207.1"/>
    <property type="molecule type" value="Genomic_DNA"/>
</dbReference>